<feature type="domain" description="Radical SAM core" evidence="10">
    <location>
        <begin position="158"/>
        <end position="377"/>
    </location>
</feature>
<evidence type="ECO:0000256" key="3">
    <source>
        <dbReference type="ARBA" id="ARBA00022679"/>
    </source>
</evidence>
<feature type="binding site" evidence="9">
    <location>
        <position position="180"/>
    </location>
    <ligand>
        <name>[4Fe-4S] cluster</name>
        <dbReference type="ChEBI" id="CHEBI:49883"/>
        <label>2</label>
        <note>4Fe-4S-S-AdoMet</note>
    </ligand>
</feature>
<accession>A0A4D9D8B3</accession>
<comment type="subcellular location">
    <subcellularLocation>
        <location evidence="1 9">Mitochondrion</location>
    </subcellularLocation>
</comment>
<dbReference type="PANTHER" id="PTHR10949:SF0">
    <property type="entry name" value="LIPOYL SYNTHASE, MITOCHONDRIAL"/>
    <property type="match status" value="1"/>
</dbReference>
<comment type="pathway">
    <text evidence="9">Protein modification; protein lipoylation via endogenous pathway; protein N(6)-(lipoyl)lysine from octanoyl-[acyl-carrier-protein]: step 2/2.</text>
</comment>
<evidence type="ECO:0000256" key="1">
    <source>
        <dbReference type="ARBA" id="ARBA00004173"/>
    </source>
</evidence>
<sequence>MCAADSPSSRGVPVLAGKMRALVRAPRISPAVKQSAYLAPALPTFWRIESIFTAYETKNLSSSPRLDRLREKLNEEDAAHAGTCPTHGALPDKAVLKTTFPVARRRKRSEPKPEWLKAVPAEGENYLRLKNTVRKLKLATVCEEARCPNIGECWGGGKDGTATATIMIMGDTCTRGCSFCAVKTSRTPAPLDPLEPEHVAQAIAEWGLDYVVLTSVDRDDLVDQGSEHFAKTVRGLKARKPTLLVECLTPDFRGQASLVERVALSGLDVYAHNLETVERLQRRVRDHRAGYSQSLFVLEHAKKRAPKLLTKTSLMLGVGERPEDVRATLRDLRTAGVDVVTFGQYLRPTKRHMPVQAYITPAQFQAWQAEAEALNFKYVASGPLVRSSYKAGEFFLKGVLKQRLAEDGLGEQQNVAGM</sequence>
<feature type="binding site" evidence="9">
    <location>
        <position position="388"/>
    </location>
    <ligand>
        <name>[4Fe-4S] cluster</name>
        <dbReference type="ChEBI" id="CHEBI:49883"/>
        <label>1</label>
    </ligand>
</feature>
<evidence type="ECO:0000256" key="8">
    <source>
        <dbReference type="ARBA" id="ARBA00047326"/>
    </source>
</evidence>
<dbReference type="GO" id="GO:0051539">
    <property type="term" value="F:4 iron, 4 sulfur cluster binding"/>
    <property type="evidence" value="ECO:0007669"/>
    <property type="project" value="UniProtKB-UniRule"/>
</dbReference>
<evidence type="ECO:0000256" key="2">
    <source>
        <dbReference type="ARBA" id="ARBA00022485"/>
    </source>
</evidence>
<keyword evidence="3 9" id="KW-0808">Transferase</keyword>
<keyword evidence="12" id="KW-1185">Reference proteome</keyword>
<comment type="similarity">
    <text evidence="9">Belongs to the radical SAM superfamily. Lipoyl synthase family.</text>
</comment>
<dbReference type="CDD" id="cd01335">
    <property type="entry name" value="Radical_SAM"/>
    <property type="match status" value="1"/>
</dbReference>
<dbReference type="SFLD" id="SFLDF00271">
    <property type="entry name" value="lipoyl_synthase"/>
    <property type="match status" value="1"/>
</dbReference>
<dbReference type="FunFam" id="3.20.20.70:FF:000036">
    <property type="entry name" value="Lipoyl synthase, mitochondrial"/>
    <property type="match status" value="1"/>
</dbReference>
<protein>
    <recommendedName>
        <fullName evidence="9">Lipoyl synthase, mitochondrial</fullName>
        <ecNumber evidence="9">2.8.1.8</ecNumber>
    </recommendedName>
    <alternativeName>
        <fullName evidence="9">Lipoate synthase</fullName>
        <shortName evidence="9">LS</shortName>
        <shortName evidence="9">Lip-syn</shortName>
    </alternativeName>
    <alternativeName>
        <fullName evidence="9">Lipoic acid synthase</fullName>
    </alternativeName>
</protein>
<dbReference type="InterPro" id="IPR007197">
    <property type="entry name" value="rSAM"/>
</dbReference>
<dbReference type="NCBIfam" id="TIGR00510">
    <property type="entry name" value="lipA"/>
    <property type="match status" value="1"/>
</dbReference>
<evidence type="ECO:0000256" key="7">
    <source>
        <dbReference type="ARBA" id="ARBA00023014"/>
    </source>
</evidence>
<dbReference type="GO" id="GO:0046872">
    <property type="term" value="F:metal ion binding"/>
    <property type="evidence" value="ECO:0007669"/>
    <property type="project" value="UniProtKB-KW"/>
</dbReference>
<keyword evidence="6 9" id="KW-0408">Iron</keyword>
<dbReference type="InterPro" id="IPR058240">
    <property type="entry name" value="rSAM_sf"/>
</dbReference>
<dbReference type="EC" id="2.8.1.8" evidence="9"/>
<evidence type="ECO:0000256" key="4">
    <source>
        <dbReference type="ARBA" id="ARBA00022691"/>
    </source>
</evidence>
<comment type="cofactor">
    <cofactor evidence="9">
        <name>[4Fe-4S] cluster</name>
        <dbReference type="ChEBI" id="CHEBI:49883"/>
    </cofactor>
    <text evidence="9">Binds 2 [4Fe-4S] clusters per subunit. One cluster is coordinated with 3 cysteines and an exchangeable S-adenosyl-L-methionine.</text>
</comment>
<dbReference type="Gene3D" id="3.20.20.70">
    <property type="entry name" value="Aldolase class I"/>
    <property type="match status" value="1"/>
</dbReference>
<evidence type="ECO:0000256" key="5">
    <source>
        <dbReference type="ARBA" id="ARBA00022723"/>
    </source>
</evidence>
<dbReference type="SFLD" id="SFLDS00029">
    <property type="entry name" value="Radical_SAM"/>
    <property type="match status" value="1"/>
</dbReference>
<keyword evidence="9" id="KW-0496">Mitochondrion</keyword>
<dbReference type="SMART" id="SM00729">
    <property type="entry name" value="Elp3"/>
    <property type="match status" value="1"/>
</dbReference>
<keyword evidence="5 9" id="KW-0479">Metal-binding</keyword>
<dbReference type="NCBIfam" id="NF009544">
    <property type="entry name" value="PRK12928.1"/>
    <property type="match status" value="1"/>
</dbReference>
<dbReference type="UniPathway" id="UPA00538">
    <property type="reaction ID" value="UER00593"/>
</dbReference>
<feature type="binding site" evidence="9">
    <location>
        <position position="173"/>
    </location>
    <ligand>
        <name>[4Fe-4S] cluster</name>
        <dbReference type="ChEBI" id="CHEBI:49883"/>
        <label>2</label>
        <note>4Fe-4S-S-AdoMet</note>
    </ligand>
</feature>
<keyword evidence="7 9" id="KW-0411">Iron-sulfur</keyword>
<dbReference type="OrthoDB" id="3231at2759"/>
<dbReference type="PROSITE" id="PS51918">
    <property type="entry name" value="RADICAL_SAM"/>
    <property type="match status" value="1"/>
</dbReference>
<reference evidence="11 12" key="1">
    <citation type="submission" date="2019-01" db="EMBL/GenBank/DDBJ databases">
        <title>Nuclear Genome Assembly of the Microalgal Biofuel strain Nannochloropsis salina CCMP1776.</title>
        <authorList>
            <person name="Hovde B."/>
        </authorList>
    </citation>
    <scope>NUCLEOTIDE SEQUENCE [LARGE SCALE GENOMIC DNA]</scope>
    <source>
        <strain evidence="11 12">CCMP1776</strain>
    </source>
</reference>
<comment type="catalytic activity">
    <reaction evidence="8 9">
        <text>[[Fe-S] cluster scaffold protein carrying a second [4Fe-4S](2+) cluster] + N(6)-octanoyl-L-lysyl-[protein] + 2 oxidized [2Fe-2S]-[ferredoxin] + 2 S-adenosyl-L-methionine + 4 H(+) = [[Fe-S] cluster scaffold protein] + N(6)-[(R)-dihydrolipoyl]-L-lysyl-[protein] + 4 Fe(3+) + 2 hydrogen sulfide + 2 5'-deoxyadenosine + 2 L-methionine + 2 reduced [2Fe-2S]-[ferredoxin]</text>
        <dbReference type="Rhea" id="RHEA:16585"/>
        <dbReference type="Rhea" id="RHEA-COMP:9928"/>
        <dbReference type="Rhea" id="RHEA-COMP:10000"/>
        <dbReference type="Rhea" id="RHEA-COMP:10001"/>
        <dbReference type="Rhea" id="RHEA-COMP:10475"/>
        <dbReference type="Rhea" id="RHEA-COMP:14568"/>
        <dbReference type="Rhea" id="RHEA-COMP:14569"/>
        <dbReference type="ChEBI" id="CHEBI:15378"/>
        <dbReference type="ChEBI" id="CHEBI:17319"/>
        <dbReference type="ChEBI" id="CHEBI:29034"/>
        <dbReference type="ChEBI" id="CHEBI:29919"/>
        <dbReference type="ChEBI" id="CHEBI:33722"/>
        <dbReference type="ChEBI" id="CHEBI:33737"/>
        <dbReference type="ChEBI" id="CHEBI:33738"/>
        <dbReference type="ChEBI" id="CHEBI:57844"/>
        <dbReference type="ChEBI" id="CHEBI:59789"/>
        <dbReference type="ChEBI" id="CHEBI:78809"/>
        <dbReference type="ChEBI" id="CHEBI:83100"/>
        <dbReference type="EC" id="2.8.1.8"/>
    </reaction>
</comment>
<dbReference type="InterPro" id="IPR031691">
    <property type="entry name" value="LIAS_N"/>
</dbReference>
<keyword evidence="4 9" id="KW-0949">S-adenosyl-L-methionine</keyword>
<evidence type="ECO:0000313" key="12">
    <source>
        <dbReference type="Proteomes" id="UP000355283"/>
    </source>
</evidence>
<dbReference type="SUPFAM" id="SSF102114">
    <property type="entry name" value="Radical SAM enzymes"/>
    <property type="match status" value="1"/>
</dbReference>
<dbReference type="Proteomes" id="UP000355283">
    <property type="component" value="Unassembled WGS sequence"/>
</dbReference>
<dbReference type="SFLD" id="SFLDG01058">
    <property type="entry name" value="lipoyl_synthase_like"/>
    <property type="match status" value="1"/>
</dbReference>
<evidence type="ECO:0000313" key="11">
    <source>
        <dbReference type="EMBL" id="TFJ87254.1"/>
    </source>
</evidence>
<dbReference type="PANTHER" id="PTHR10949">
    <property type="entry name" value="LIPOYL SYNTHASE"/>
    <property type="match status" value="1"/>
</dbReference>
<dbReference type="AlphaFoldDB" id="A0A4D9D8B3"/>
<dbReference type="GO" id="GO:0009249">
    <property type="term" value="P:protein lipoylation"/>
    <property type="evidence" value="ECO:0007669"/>
    <property type="project" value="UniProtKB-UniRule"/>
</dbReference>
<dbReference type="EMBL" id="SDOX01000006">
    <property type="protein sequence ID" value="TFJ87254.1"/>
    <property type="molecule type" value="Genomic_DNA"/>
</dbReference>
<dbReference type="GO" id="GO:0016992">
    <property type="term" value="F:lipoate synthase activity"/>
    <property type="evidence" value="ECO:0007669"/>
    <property type="project" value="UniProtKB-UniRule"/>
</dbReference>
<comment type="caution">
    <text evidence="11">The sequence shown here is derived from an EMBL/GenBank/DDBJ whole genome shotgun (WGS) entry which is preliminary data.</text>
</comment>
<dbReference type="InterPro" id="IPR006638">
    <property type="entry name" value="Elp3/MiaA/NifB-like_rSAM"/>
</dbReference>
<gene>
    <name evidence="11" type="ORF">NSK_001586</name>
</gene>
<dbReference type="HAMAP" id="MF_00206">
    <property type="entry name" value="Lipoyl_synth"/>
    <property type="match status" value="1"/>
</dbReference>
<dbReference type="GO" id="GO:0005739">
    <property type="term" value="C:mitochondrion"/>
    <property type="evidence" value="ECO:0007669"/>
    <property type="project" value="UniProtKB-SubCell"/>
</dbReference>
<dbReference type="Pfam" id="PF04055">
    <property type="entry name" value="Radical_SAM"/>
    <property type="match status" value="1"/>
</dbReference>
<feature type="binding site" evidence="9">
    <location>
        <position position="147"/>
    </location>
    <ligand>
        <name>[4Fe-4S] cluster</name>
        <dbReference type="ChEBI" id="CHEBI:49883"/>
        <label>1</label>
    </ligand>
</feature>
<dbReference type="InterPro" id="IPR013785">
    <property type="entry name" value="Aldolase_TIM"/>
</dbReference>
<organism evidence="11 12">
    <name type="scientific">Nannochloropsis salina CCMP1776</name>
    <dbReference type="NCBI Taxonomy" id="1027361"/>
    <lineage>
        <taxon>Eukaryota</taxon>
        <taxon>Sar</taxon>
        <taxon>Stramenopiles</taxon>
        <taxon>Ochrophyta</taxon>
        <taxon>Eustigmatophyceae</taxon>
        <taxon>Eustigmatales</taxon>
        <taxon>Monodopsidaceae</taxon>
        <taxon>Microchloropsis</taxon>
        <taxon>Microchloropsis salina</taxon>
    </lineage>
</organism>
<evidence type="ECO:0000259" key="10">
    <source>
        <dbReference type="PROSITE" id="PS51918"/>
    </source>
</evidence>
<name>A0A4D9D8B3_9STRA</name>
<dbReference type="InterPro" id="IPR003698">
    <property type="entry name" value="Lipoyl_synth"/>
</dbReference>
<dbReference type="Pfam" id="PF16881">
    <property type="entry name" value="LIAS_N"/>
    <property type="match status" value="1"/>
</dbReference>
<feature type="binding site" evidence="9">
    <location>
        <position position="177"/>
    </location>
    <ligand>
        <name>[4Fe-4S] cluster</name>
        <dbReference type="ChEBI" id="CHEBI:49883"/>
        <label>2</label>
        <note>4Fe-4S-S-AdoMet</note>
    </ligand>
</feature>
<feature type="binding site" evidence="9">
    <location>
        <position position="153"/>
    </location>
    <ligand>
        <name>[4Fe-4S] cluster</name>
        <dbReference type="ChEBI" id="CHEBI:49883"/>
        <label>1</label>
    </ligand>
</feature>
<keyword evidence="2 9" id="KW-0004">4Fe-4S</keyword>
<proteinExistence type="inferred from homology"/>
<evidence type="ECO:0000256" key="6">
    <source>
        <dbReference type="ARBA" id="ARBA00023004"/>
    </source>
</evidence>
<evidence type="ECO:0000256" key="9">
    <source>
        <dbReference type="HAMAP-Rule" id="MF_03123"/>
    </source>
</evidence>
<feature type="binding site" evidence="9">
    <location>
        <position position="142"/>
    </location>
    <ligand>
        <name>[4Fe-4S] cluster</name>
        <dbReference type="ChEBI" id="CHEBI:49883"/>
        <label>1</label>
    </ligand>
</feature>
<comment type="function">
    <text evidence="9">Catalyzes the radical-mediated insertion of two sulfur atoms into the C-6 and C-8 positions of the octanoyl moiety bound to the lipoyl domains of lipoate-dependent enzymes, thereby converting the octanoylated domains into lipoylated derivatives.</text>
</comment>
<dbReference type="NCBIfam" id="NF004019">
    <property type="entry name" value="PRK05481.1"/>
    <property type="match status" value="1"/>
</dbReference>